<sequence>MYYFCIVLVEASAGNRTPARGLLLAHYAMHANHSPLYYHYTTEANMKVSWIDRAP</sequence>
<organism evidence="1 2">
    <name type="scientific">Candidatus Nitrosocaldus cavascurensis</name>
    <dbReference type="NCBI Taxonomy" id="2058097"/>
    <lineage>
        <taxon>Archaea</taxon>
        <taxon>Nitrososphaerota</taxon>
        <taxon>Nitrososphaeria</taxon>
        <taxon>Candidatus Nitrosocaldales</taxon>
        <taxon>Candidatus Nitrosocaldaceae</taxon>
        <taxon>Candidatus Nitrosocaldus</taxon>
    </lineage>
</organism>
<reference evidence="2" key="1">
    <citation type="submission" date="2018-01" db="EMBL/GenBank/DDBJ databases">
        <authorList>
            <person name="Kerou L M."/>
        </authorList>
    </citation>
    <scope>NUCLEOTIDE SEQUENCE [LARGE SCALE GENOMIC DNA]</scope>
    <source>
        <strain evidence="2">SCU2</strain>
    </source>
</reference>
<evidence type="ECO:0000313" key="2">
    <source>
        <dbReference type="Proteomes" id="UP000236248"/>
    </source>
</evidence>
<accession>A0A2K5AQZ7</accession>
<name>A0A2K5AQZ7_9ARCH</name>
<gene>
    <name evidence="1" type="ORF">NCAV_0895</name>
</gene>
<dbReference type="AlphaFoldDB" id="A0A2K5AQZ7"/>
<keyword evidence="2" id="KW-1185">Reference proteome</keyword>
<proteinExistence type="predicted"/>
<evidence type="ECO:0000313" key="1">
    <source>
        <dbReference type="EMBL" id="SPC34072.1"/>
    </source>
</evidence>
<dbReference type="Proteomes" id="UP000236248">
    <property type="component" value="Chromosome NCAV"/>
</dbReference>
<dbReference type="EMBL" id="LT981265">
    <property type="protein sequence ID" value="SPC34072.1"/>
    <property type="molecule type" value="Genomic_DNA"/>
</dbReference>
<dbReference type="KEGG" id="ncv:NCAV_0895"/>
<protein>
    <submittedName>
        <fullName evidence="1">Uncharacterized protein</fullName>
    </submittedName>
</protein>